<dbReference type="EMBL" id="CADCVR010000008">
    <property type="protein sequence ID" value="CAA9474884.1"/>
    <property type="molecule type" value="Genomic_DNA"/>
</dbReference>
<dbReference type="InterPro" id="IPR036922">
    <property type="entry name" value="Rieske_2Fe-2S_sf"/>
</dbReference>
<dbReference type="AlphaFoldDB" id="A0A6J4RKA5"/>
<keyword evidence="3" id="KW-0408">Iron</keyword>
<feature type="domain" description="Rieske" evidence="5">
    <location>
        <begin position="11"/>
        <end position="104"/>
    </location>
</feature>
<evidence type="ECO:0000313" key="6">
    <source>
        <dbReference type="EMBL" id="CAA9474884.1"/>
    </source>
</evidence>
<name>A0A6J4RKA5_9ACTN</name>
<dbReference type="GO" id="GO:0016705">
    <property type="term" value="F:oxidoreductase activity, acting on paired donors, with incorporation or reduction of molecular oxygen"/>
    <property type="evidence" value="ECO:0007669"/>
    <property type="project" value="UniProtKB-ARBA"/>
</dbReference>
<dbReference type="GO" id="GO:0046872">
    <property type="term" value="F:metal ion binding"/>
    <property type="evidence" value="ECO:0007669"/>
    <property type="project" value="UniProtKB-KW"/>
</dbReference>
<organism evidence="6">
    <name type="scientific">uncultured Solirubrobacteraceae bacterium</name>
    <dbReference type="NCBI Taxonomy" id="1162706"/>
    <lineage>
        <taxon>Bacteria</taxon>
        <taxon>Bacillati</taxon>
        <taxon>Actinomycetota</taxon>
        <taxon>Thermoleophilia</taxon>
        <taxon>Solirubrobacterales</taxon>
        <taxon>Solirubrobacteraceae</taxon>
        <taxon>environmental samples</taxon>
    </lineage>
</organism>
<dbReference type="InterPro" id="IPR017941">
    <property type="entry name" value="Rieske_2Fe-2S"/>
</dbReference>
<dbReference type="PROSITE" id="PS51296">
    <property type="entry name" value="RIESKE"/>
    <property type="match status" value="1"/>
</dbReference>
<sequence length="107" mass="11478">MSPVLSETGFVAVGAAADVPALEGRSVLVDGRRIAIFRLPDGWAATDAACPHRGGPLQDGIVADHCVTCPLHNRRFDLRTGRQDGGDDAVAVHEVFERDGMLWMRLA</sequence>
<evidence type="ECO:0000256" key="1">
    <source>
        <dbReference type="ARBA" id="ARBA00022714"/>
    </source>
</evidence>
<dbReference type="PANTHER" id="PTHR21496:SF23">
    <property type="entry name" value="3-PHENYLPROPIONATE_CINNAMIC ACID DIOXYGENASE FERREDOXIN SUBUNIT"/>
    <property type="match status" value="1"/>
</dbReference>
<keyword evidence="6" id="KW-0560">Oxidoreductase</keyword>
<dbReference type="GO" id="GO:0008942">
    <property type="term" value="F:nitrite reductase [NAD(P)H] activity"/>
    <property type="evidence" value="ECO:0007669"/>
    <property type="project" value="UniProtKB-EC"/>
</dbReference>
<dbReference type="Gene3D" id="2.102.10.10">
    <property type="entry name" value="Rieske [2Fe-2S] iron-sulphur domain"/>
    <property type="match status" value="1"/>
</dbReference>
<evidence type="ECO:0000256" key="4">
    <source>
        <dbReference type="ARBA" id="ARBA00023014"/>
    </source>
</evidence>
<keyword evidence="2" id="KW-0479">Metal-binding</keyword>
<gene>
    <name evidence="6" type="ORF">AVDCRST_MAG53-198</name>
</gene>
<reference evidence="6" key="1">
    <citation type="submission" date="2020-02" db="EMBL/GenBank/DDBJ databases">
        <authorList>
            <person name="Meier V. D."/>
        </authorList>
    </citation>
    <scope>NUCLEOTIDE SEQUENCE</scope>
    <source>
        <strain evidence="6">AVDCRST_MAG53</strain>
    </source>
</reference>
<dbReference type="EC" id="1.7.1.4" evidence="6"/>
<dbReference type="GO" id="GO:0004497">
    <property type="term" value="F:monooxygenase activity"/>
    <property type="evidence" value="ECO:0007669"/>
    <property type="project" value="UniProtKB-ARBA"/>
</dbReference>
<keyword evidence="4" id="KW-0411">Iron-sulfur</keyword>
<evidence type="ECO:0000256" key="2">
    <source>
        <dbReference type="ARBA" id="ARBA00022723"/>
    </source>
</evidence>
<dbReference type="SUPFAM" id="SSF50022">
    <property type="entry name" value="ISP domain"/>
    <property type="match status" value="1"/>
</dbReference>
<protein>
    <submittedName>
        <fullName evidence="6">Nitrite reductase [NAD(P)H] small subunit</fullName>
        <ecNumber evidence="6">1.7.1.4</ecNumber>
    </submittedName>
</protein>
<evidence type="ECO:0000259" key="5">
    <source>
        <dbReference type="PROSITE" id="PS51296"/>
    </source>
</evidence>
<dbReference type="Pfam" id="PF00355">
    <property type="entry name" value="Rieske"/>
    <property type="match status" value="1"/>
</dbReference>
<accession>A0A6J4RKA5</accession>
<dbReference type="GO" id="GO:0051537">
    <property type="term" value="F:2 iron, 2 sulfur cluster binding"/>
    <property type="evidence" value="ECO:0007669"/>
    <property type="project" value="UniProtKB-KW"/>
</dbReference>
<keyword evidence="1" id="KW-0001">2Fe-2S</keyword>
<dbReference type="PANTHER" id="PTHR21496">
    <property type="entry name" value="FERREDOXIN-RELATED"/>
    <property type="match status" value="1"/>
</dbReference>
<evidence type="ECO:0000256" key="3">
    <source>
        <dbReference type="ARBA" id="ARBA00023004"/>
    </source>
</evidence>
<proteinExistence type="predicted"/>